<reference evidence="2" key="1">
    <citation type="submission" date="2018-06" db="EMBL/GenBank/DDBJ databases">
        <authorList>
            <person name="Zhirakovskaya E."/>
        </authorList>
    </citation>
    <scope>NUCLEOTIDE SEQUENCE</scope>
</reference>
<feature type="domain" description="AsmA" evidence="1">
    <location>
        <begin position="5"/>
        <end position="160"/>
    </location>
</feature>
<proteinExistence type="predicted"/>
<dbReference type="Pfam" id="PF05170">
    <property type="entry name" value="AsmA"/>
    <property type="match status" value="1"/>
</dbReference>
<accession>A0A3B1BM61</accession>
<name>A0A3B1BM61_9ZZZZ</name>
<evidence type="ECO:0000259" key="1">
    <source>
        <dbReference type="Pfam" id="PF05170"/>
    </source>
</evidence>
<protein>
    <recommendedName>
        <fullName evidence="1">AsmA domain-containing protein</fullName>
    </recommendedName>
</protein>
<dbReference type="AlphaFoldDB" id="A0A3B1BM61"/>
<evidence type="ECO:0000313" key="2">
    <source>
        <dbReference type="EMBL" id="VAX07345.1"/>
    </source>
</evidence>
<dbReference type="EMBL" id="UOFW01000203">
    <property type="protein sequence ID" value="VAX07345.1"/>
    <property type="molecule type" value="Genomic_DNA"/>
</dbReference>
<organism evidence="2">
    <name type="scientific">hydrothermal vent metagenome</name>
    <dbReference type="NCBI Taxonomy" id="652676"/>
    <lineage>
        <taxon>unclassified sequences</taxon>
        <taxon>metagenomes</taxon>
        <taxon>ecological metagenomes</taxon>
    </lineage>
</organism>
<sequence>MKKILIGLVAIILIVVGIAVYGASQSETIIRTAILEYAPKATGADVSLDKVSVSLLGGSAGLSGLTVGNPAGFKSDHAFDLGNMSVMIDLKSLTSDVIRIKEVRIDGADLIYEIGTKGNNIGKIQKNIEAYTQSLGLKASEDSSAKFIVDHIYITGTKVKLASDLLGGKGAALTLPDIHLKNIGTEDKGATAGEVGTAVFGAINKGLGKIVTKDMLNKGLKDVKKKLGDLFK</sequence>
<gene>
    <name evidence="2" type="ORF">MNBD_ALPHA03-1862</name>
</gene>
<dbReference type="InterPro" id="IPR007844">
    <property type="entry name" value="AsmA"/>
</dbReference>